<dbReference type="Gene3D" id="2.60.120.920">
    <property type="match status" value="1"/>
</dbReference>
<reference evidence="2" key="4">
    <citation type="submission" date="2025-09" db="UniProtKB">
        <authorList>
            <consortium name="Ensembl"/>
        </authorList>
    </citation>
    <scope>IDENTIFICATION</scope>
</reference>
<dbReference type="PROSITE" id="PS50188">
    <property type="entry name" value="B302_SPRY"/>
    <property type="match status" value="1"/>
</dbReference>
<sequence length="225" mass="26214">MFIYFIVDDYDDYGLQPMKTQKSTNQHPTLLYNTVDVNLDPMTNHPWLLLSDDYKKVQEALQESYVPPSSQRFDTWPCVLGWEGYMQGRQHYWEVDVHCCSDWAVGVAYGSLNRKGQDKSTKLGRNRMSWCLEFKDGHLSAWHNDRHVALSGRAGRGAPDRVGVYVNYQKGPSTAVFERAYHQFTEPLFPAFRFFKARDGQSRETRKLSEPTGKKNERNVKKCFR</sequence>
<dbReference type="PANTHER" id="PTHR24103">
    <property type="entry name" value="E3 UBIQUITIN-PROTEIN LIGASE TRIM"/>
    <property type="match status" value="1"/>
</dbReference>
<dbReference type="InterPro" id="IPR013320">
    <property type="entry name" value="ConA-like_dom_sf"/>
</dbReference>
<dbReference type="Proteomes" id="UP000018467">
    <property type="component" value="Unassembled WGS sequence"/>
</dbReference>
<name>A0A3B1K8A8_ASTMX</name>
<evidence type="ECO:0000259" key="1">
    <source>
        <dbReference type="PROSITE" id="PS50188"/>
    </source>
</evidence>
<dbReference type="SMART" id="SM00589">
    <property type="entry name" value="PRY"/>
    <property type="match status" value="1"/>
</dbReference>
<organism evidence="2 3">
    <name type="scientific">Astyanax mexicanus</name>
    <name type="common">Blind cave fish</name>
    <name type="synonym">Astyanax fasciatus mexicanus</name>
    <dbReference type="NCBI Taxonomy" id="7994"/>
    <lineage>
        <taxon>Eukaryota</taxon>
        <taxon>Metazoa</taxon>
        <taxon>Chordata</taxon>
        <taxon>Craniata</taxon>
        <taxon>Vertebrata</taxon>
        <taxon>Euteleostomi</taxon>
        <taxon>Actinopterygii</taxon>
        <taxon>Neopterygii</taxon>
        <taxon>Teleostei</taxon>
        <taxon>Ostariophysi</taxon>
        <taxon>Characiformes</taxon>
        <taxon>Characoidei</taxon>
        <taxon>Acestrorhamphidae</taxon>
        <taxon>Acestrorhamphinae</taxon>
        <taxon>Astyanax</taxon>
    </lineage>
</organism>
<dbReference type="SMART" id="SM00449">
    <property type="entry name" value="SPRY"/>
    <property type="match status" value="1"/>
</dbReference>
<feature type="domain" description="B30.2/SPRY" evidence="1">
    <location>
        <begin position="17"/>
        <end position="225"/>
    </location>
</feature>
<dbReference type="PRINTS" id="PR01407">
    <property type="entry name" value="BUTYPHLNCDUF"/>
</dbReference>
<dbReference type="InterPro" id="IPR050143">
    <property type="entry name" value="TRIM/RBCC"/>
</dbReference>
<dbReference type="Ensembl" id="ENSAMXT00000039751.1">
    <property type="protein sequence ID" value="ENSAMXP00000049879.1"/>
    <property type="gene ID" value="ENSAMXG00000030948.1"/>
</dbReference>
<dbReference type="InterPro" id="IPR003877">
    <property type="entry name" value="SPRY_dom"/>
</dbReference>
<proteinExistence type="predicted"/>
<dbReference type="Pfam" id="PF13765">
    <property type="entry name" value="PRY"/>
    <property type="match status" value="1"/>
</dbReference>
<reference evidence="3" key="2">
    <citation type="journal article" date="2014" name="Nat. Commun.">
        <title>The cavefish genome reveals candidate genes for eye loss.</title>
        <authorList>
            <person name="McGaugh S.E."/>
            <person name="Gross J.B."/>
            <person name="Aken B."/>
            <person name="Blin M."/>
            <person name="Borowsky R."/>
            <person name="Chalopin D."/>
            <person name="Hinaux H."/>
            <person name="Jeffery W.R."/>
            <person name="Keene A."/>
            <person name="Ma L."/>
            <person name="Minx P."/>
            <person name="Murphy D."/>
            <person name="O'Quin K.E."/>
            <person name="Retaux S."/>
            <person name="Rohner N."/>
            <person name="Searle S.M."/>
            <person name="Stahl B.A."/>
            <person name="Tabin C."/>
            <person name="Volff J.N."/>
            <person name="Yoshizawa M."/>
            <person name="Warren W.C."/>
        </authorList>
    </citation>
    <scope>NUCLEOTIDE SEQUENCE [LARGE SCALE GENOMIC DNA]</scope>
    <source>
        <strain evidence="3">female</strain>
    </source>
</reference>
<dbReference type="Pfam" id="PF00622">
    <property type="entry name" value="SPRY"/>
    <property type="match status" value="1"/>
</dbReference>
<dbReference type="Bgee" id="ENSAMXG00000030948">
    <property type="expression patterns" value="Expressed in intestine and 8 other cell types or tissues"/>
</dbReference>
<dbReference type="InterPro" id="IPR006574">
    <property type="entry name" value="PRY"/>
</dbReference>
<dbReference type="AlphaFoldDB" id="A0A3B1K8A8"/>
<dbReference type="InterPro" id="IPR003879">
    <property type="entry name" value="Butyrophylin_SPRY"/>
</dbReference>
<reference evidence="3" key="1">
    <citation type="submission" date="2013-03" db="EMBL/GenBank/DDBJ databases">
        <authorList>
            <person name="Jeffery W."/>
            <person name="Warren W."/>
            <person name="Wilson R.K."/>
        </authorList>
    </citation>
    <scope>NUCLEOTIDE SEQUENCE</scope>
    <source>
        <strain evidence="3">female</strain>
    </source>
</reference>
<reference evidence="2" key="3">
    <citation type="submission" date="2025-08" db="UniProtKB">
        <authorList>
            <consortium name="Ensembl"/>
        </authorList>
    </citation>
    <scope>IDENTIFICATION</scope>
</reference>
<dbReference type="SUPFAM" id="SSF49899">
    <property type="entry name" value="Concanavalin A-like lectins/glucanases"/>
    <property type="match status" value="1"/>
</dbReference>
<dbReference type="GeneTree" id="ENSGT00940000163587"/>
<evidence type="ECO:0000313" key="3">
    <source>
        <dbReference type="Proteomes" id="UP000018467"/>
    </source>
</evidence>
<keyword evidence="3" id="KW-1185">Reference proteome</keyword>
<evidence type="ECO:0000313" key="2">
    <source>
        <dbReference type="Ensembl" id="ENSAMXP00000049879.1"/>
    </source>
</evidence>
<protein>
    <submittedName>
        <fullName evidence="2">Si:dkey-219e21.2</fullName>
    </submittedName>
</protein>
<accession>A0A3B1K8A8</accession>
<dbReference type="InterPro" id="IPR001870">
    <property type="entry name" value="B30.2/SPRY"/>
</dbReference>
<dbReference type="InterPro" id="IPR043136">
    <property type="entry name" value="B30.2/SPRY_sf"/>
</dbReference>